<evidence type="ECO:0000313" key="3">
    <source>
        <dbReference type="Proteomes" id="UP000828390"/>
    </source>
</evidence>
<evidence type="ECO:0000256" key="1">
    <source>
        <dbReference type="SAM" id="MobiDB-lite"/>
    </source>
</evidence>
<evidence type="ECO:0000313" key="2">
    <source>
        <dbReference type="EMBL" id="KAH3700979.1"/>
    </source>
</evidence>
<reference evidence="2" key="1">
    <citation type="journal article" date="2019" name="bioRxiv">
        <title>The Genome of the Zebra Mussel, Dreissena polymorpha: A Resource for Invasive Species Research.</title>
        <authorList>
            <person name="McCartney M.A."/>
            <person name="Auch B."/>
            <person name="Kono T."/>
            <person name="Mallez S."/>
            <person name="Zhang Y."/>
            <person name="Obille A."/>
            <person name="Becker A."/>
            <person name="Abrahante J.E."/>
            <person name="Garbe J."/>
            <person name="Badalamenti J.P."/>
            <person name="Herman A."/>
            <person name="Mangelson H."/>
            <person name="Liachko I."/>
            <person name="Sullivan S."/>
            <person name="Sone E.D."/>
            <person name="Koren S."/>
            <person name="Silverstein K.A.T."/>
            <person name="Beckman K.B."/>
            <person name="Gohl D.M."/>
        </authorList>
    </citation>
    <scope>NUCLEOTIDE SEQUENCE</scope>
    <source>
        <strain evidence="2">Duluth1</strain>
        <tissue evidence="2">Whole animal</tissue>
    </source>
</reference>
<organism evidence="2 3">
    <name type="scientific">Dreissena polymorpha</name>
    <name type="common">Zebra mussel</name>
    <name type="synonym">Mytilus polymorpha</name>
    <dbReference type="NCBI Taxonomy" id="45954"/>
    <lineage>
        <taxon>Eukaryota</taxon>
        <taxon>Metazoa</taxon>
        <taxon>Spiralia</taxon>
        <taxon>Lophotrochozoa</taxon>
        <taxon>Mollusca</taxon>
        <taxon>Bivalvia</taxon>
        <taxon>Autobranchia</taxon>
        <taxon>Heteroconchia</taxon>
        <taxon>Euheterodonta</taxon>
        <taxon>Imparidentia</taxon>
        <taxon>Neoheterodontei</taxon>
        <taxon>Myida</taxon>
        <taxon>Dreissenoidea</taxon>
        <taxon>Dreissenidae</taxon>
        <taxon>Dreissena</taxon>
    </lineage>
</organism>
<feature type="compositionally biased region" description="Basic and acidic residues" evidence="1">
    <location>
        <begin position="35"/>
        <end position="45"/>
    </location>
</feature>
<comment type="caution">
    <text evidence="2">The sequence shown here is derived from an EMBL/GenBank/DDBJ whole genome shotgun (WGS) entry which is preliminary data.</text>
</comment>
<reference evidence="2" key="2">
    <citation type="submission" date="2020-11" db="EMBL/GenBank/DDBJ databases">
        <authorList>
            <person name="McCartney M.A."/>
            <person name="Auch B."/>
            <person name="Kono T."/>
            <person name="Mallez S."/>
            <person name="Becker A."/>
            <person name="Gohl D.M."/>
            <person name="Silverstein K.A.T."/>
            <person name="Koren S."/>
            <person name="Bechman K.B."/>
            <person name="Herman A."/>
            <person name="Abrahante J.E."/>
            <person name="Garbe J."/>
        </authorList>
    </citation>
    <scope>NUCLEOTIDE SEQUENCE</scope>
    <source>
        <strain evidence="2">Duluth1</strain>
        <tissue evidence="2">Whole animal</tissue>
    </source>
</reference>
<dbReference type="Proteomes" id="UP000828390">
    <property type="component" value="Unassembled WGS sequence"/>
</dbReference>
<gene>
    <name evidence="2" type="ORF">DPMN_075962</name>
</gene>
<dbReference type="AlphaFoldDB" id="A0A9D3YHY9"/>
<accession>A0A9D3YHY9</accession>
<dbReference type="EMBL" id="JAIWYP010000015">
    <property type="protein sequence ID" value="KAH3700979.1"/>
    <property type="molecule type" value="Genomic_DNA"/>
</dbReference>
<proteinExistence type="predicted"/>
<feature type="compositionally biased region" description="Polar residues" evidence="1">
    <location>
        <begin position="16"/>
        <end position="34"/>
    </location>
</feature>
<keyword evidence="3" id="KW-1185">Reference proteome</keyword>
<sequence>MSAPSATATSTQAPTYDTSQPPTSTAVSTGGQTDSLKELNELFRDPHRRPIL</sequence>
<name>A0A9D3YHY9_DREPO</name>
<feature type="region of interest" description="Disordered" evidence="1">
    <location>
        <begin position="1"/>
        <end position="52"/>
    </location>
</feature>
<feature type="compositionally biased region" description="Low complexity" evidence="1">
    <location>
        <begin position="1"/>
        <end position="15"/>
    </location>
</feature>
<protein>
    <submittedName>
        <fullName evidence="2">Uncharacterized protein</fullName>
    </submittedName>
</protein>